<keyword evidence="3" id="KW-0325">Glycoprotein</keyword>
<gene>
    <name evidence="5" type="ORF">CTOB1V02_LOCUS12898</name>
</gene>
<feature type="non-terminal residue" evidence="5">
    <location>
        <position position="1"/>
    </location>
</feature>
<keyword evidence="4" id="KW-0807">Transducer</keyword>
<keyword evidence="1" id="KW-0297">G-protein coupled receptor</keyword>
<accession>A0A7R8ZX04</accession>
<evidence type="ECO:0000256" key="1">
    <source>
        <dbReference type="ARBA" id="ARBA00023040"/>
    </source>
</evidence>
<dbReference type="OrthoDB" id="2150267at2759"/>
<dbReference type="AlphaFoldDB" id="A0A7R8ZX04"/>
<name>A0A7R8ZX04_9CRUS</name>
<keyword evidence="2" id="KW-0675">Receptor</keyword>
<dbReference type="PANTHER" id="PTHR10519">
    <property type="entry name" value="GABA-B RECEPTOR"/>
    <property type="match status" value="1"/>
</dbReference>
<evidence type="ECO:0000313" key="5">
    <source>
        <dbReference type="EMBL" id="CAD7235082.1"/>
    </source>
</evidence>
<dbReference type="InterPro" id="IPR002455">
    <property type="entry name" value="GPCR3_GABA-B"/>
</dbReference>
<sequence>MCILGAPISFVLSDQQDVAFVLISFFIVFCSSTTLCLVFVPKLIQLRHNPEGIEPRKMRATLKPPKRNRQPSIDENLQHNLQKAKANNNLLRQHLEHEDALIMVRT</sequence>
<proteinExistence type="predicted"/>
<evidence type="ECO:0000256" key="4">
    <source>
        <dbReference type="ARBA" id="ARBA00023224"/>
    </source>
</evidence>
<dbReference type="PANTHER" id="PTHR10519:SF74">
    <property type="entry name" value="GAMMA-AMINOBUTYRIC ACID TYPE B RECEPTOR SUBUNIT 2"/>
    <property type="match status" value="1"/>
</dbReference>
<reference evidence="5" key="1">
    <citation type="submission" date="2020-11" db="EMBL/GenBank/DDBJ databases">
        <authorList>
            <person name="Tran Van P."/>
        </authorList>
    </citation>
    <scope>NUCLEOTIDE SEQUENCE</scope>
</reference>
<dbReference type="GO" id="GO:0038039">
    <property type="term" value="C:G protein-coupled receptor heterodimeric complex"/>
    <property type="evidence" value="ECO:0007669"/>
    <property type="project" value="TreeGrafter"/>
</dbReference>
<evidence type="ECO:0000256" key="2">
    <source>
        <dbReference type="ARBA" id="ARBA00023170"/>
    </source>
</evidence>
<dbReference type="GO" id="GO:0004965">
    <property type="term" value="F:G protein-coupled GABA receptor activity"/>
    <property type="evidence" value="ECO:0007669"/>
    <property type="project" value="InterPro"/>
</dbReference>
<protein>
    <submittedName>
        <fullName evidence="5">Uncharacterized protein</fullName>
    </submittedName>
</protein>
<evidence type="ECO:0000256" key="3">
    <source>
        <dbReference type="ARBA" id="ARBA00023180"/>
    </source>
</evidence>
<dbReference type="EMBL" id="OB671101">
    <property type="protein sequence ID" value="CAD7235082.1"/>
    <property type="molecule type" value="Genomic_DNA"/>
</dbReference>
<organism evidence="5">
    <name type="scientific">Cyprideis torosa</name>
    <dbReference type="NCBI Taxonomy" id="163714"/>
    <lineage>
        <taxon>Eukaryota</taxon>
        <taxon>Metazoa</taxon>
        <taxon>Ecdysozoa</taxon>
        <taxon>Arthropoda</taxon>
        <taxon>Crustacea</taxon>
        <taxon>Oligostraca</taxon>
        <taxon>Ostracoda</taxon>
        <taxon>Podocopa</taxon>
        <taxon>Podocopida</taxon>
        <taxon>Cytherocopina</taxon>
        <taxon>Cytheroidea</taxon>
        <taxon>Cytherideidae</taxon>
        <taxon>Cyprideis</taxon>
    </lineage>
</organism>
<dbReference type="GO" id="GO:0007214">
    <property type="term" value="P:gamma-aminobutyric acid signaling pathway"/>
    <property type="evidence" value="ECO:0007669"/>
    <property type="project" value="TreeGrafter"/>
</dbReference>